<feature type="transmembrane region" description="Helical" evidence="8">
    <location>
        <begin position="599"/>
        <end position="622"/>
    </location>
</feature>
<evidence type="ECO:0000256" key="2">
    <source>
        <dbReference type="ARBA" id="ARBA00007343"/>
    </source>
</evidence>
<dbReference type="InterPro" id="IPR057244">
    <property type="entry name" value="GAIN_B"/>
</dbReference>
<dbReference type="Gene3D" id="1.20.1070.10">
    <property type="entry name" value="Rhodopsin 7-helix transmembrane proteins"/>
    <property type="match status" value="1"/>
</dbReference>
<feature type="transmembrane region" description="Helical" evidence="8">
    <location>
        <begin position="764"/>
        <end position="786"/>
    </location>
</feature>
<evidence type="ECO:0000256" key="6">
    <source>
        <dbReference type="ARBA" id="ARBA00023157"/>
    </source>
</evidence>
<feature type="transmembrane region" description="Helical" evidence="8">
    <location>
        <begin position="798"/>
        <end position="817"/>
    </location>
</feature>
<dbReference type="InterPro" id="IPR051587">
    <property type="entry name" value="Adhesion_GPCR"/>
</dbReference>
<dbReference type="FunFam" id="1.20.1070.10:FF:000058">
    <property type="entry name" value="Adhesion G protein-coupled receptor F5"/>
    <property type="match status" value="1"/>
</dbReference>
<dbReference type="STRING" id="8022.A0A060X218"/>
<keyword evidence="3 8" id="KW-0812">Transmembrane</keyword>
<keyword evidence="7" id="KW-0325">Glycoprotein</keyword>
<feature type="transmembrane region" description="Helical" evidence="8">
    <location>
        <begin position="637"/>
        <end position="661"/>
    </location>
</feature>
<evidence type="ECO:0000259" key="10">
    <source>
        <dbReference type="PROSITE" id="PS50261"/>
    </source>
</evidence>
<evidence type="ECO:0000256" key="7">
    <source>
        <dbReference type="ARBA" id="ARBA00023180"/>
    </source>
</evidence>
<dbReference type="PANTHER" id="PTHR45813">
    <property type="entry name" value="IG-LIKE DOMAIN-CONTAINING PROTEIN"/>
    <property type="match status" value="1"/>
</dbReference>
<comment type="subcellular location">
    <subcellularLocation>
        <location evidence="1">Membrane</location>
        <topology evidence="1">Multi-pass membrane protein</topology>
    </subcellularLocation>
</comment>
<evidence type="ECO:0000256" key="1">
    <source>
        <dbReference type="ARBA" id="ARBA00004141"/>
    </source>
</evidence>
<dbReference type="GO" id="GO:0016020">
    <property type="term" value="C:membrane"/>
    <property type="evidence" value="ECO:0007669"/>
    <property type="project" value="UniProtKB-SubCell"/>
</dbReference>
<dbReference type="EMBL" id="FR904765">
    <property type="protein sequence ID" value="CDQ71369.1"/>
    <property type="molecule type" value="Genomic_DNA"/>
</dbReference>
<feature type="transmembrane region" description="Helical" evidence="8">
    <location>
        <begin position="668"/>
        <end position="692"/>
    </location>
</feature>
<dbReference type="InterPro" id="IPR017981">
    <property type="entry name" value="GPCR_2-like_7TM"/>
</dbReference>
<evidence type="ECO:0000256" key="8">
    <source>
        <dbReference type="SAM" id="Phobius"/>
    </source>
</evidence>
<organism evidence="11 12">
    <name type="scientific">Oncorhynchus mykiss</name>
    <name type="common">Rainbow trout</name>
    <name type="synonym">Salmo gairdneri</name>
    <dbReference type="NCBI Taxonomy" id="8022"/>
    <lineage>
        <taxon>Eukaryota</taxon>
        <taxon>Metazoa</taxon>
        <taxon>Chordata</taxon>
        <taxon>Craniata</taxon>
        <taxon>Vertebrata</taxon>
        <taxon>Euteleostomi</taxon>
        <taxon>Actinopterygii</taxon>
        <taxon>Neopterygii</taxon>
        <taxon>Teleostei</taxon>
        <taxon>Protacanthopterygii</taxon>
        <taxon>Salmoniformes</taxon>
        <taxon>Salmonidae</taxon>
        <taxon>Salmoninae</taxon>
        <taxon>Oncorhynchus</taxon>
    </lineage>
</organism>
<dbReference type="SUPFAM" id="SSF81321">
    <property type="entry name" value="Family A G protein-coupled receptor-like"/>
    <property type="match status" value="1"/>
</dbReference>
<dbReference type="InterPro" id="IPR046338">
    <property type="entry name" value="GAIN_dom_sf"/>
</dbReference>
<dbReference type="GO" id="GO:0004930">
    <property type="term" value="F:G protein-coupled receptor activity"/>
    <property type="evidence" value="ECO:0007669"/>
    <property type="project" value="InterPro"/>
</dbReference>
<keyword evidence="4 8" id="KW-1133">Transmembrane helix</keyword>
<dbReference type="PROSITE" id="PS50261">
    <property type="entry name" value="G_PROTEIN_RECEP_F2_4"/>
    <property type="match status" value="1"/>
</dbReference>
<feature type="domain" description="GAIN-B" evidence="9">
    <location>
        <begin position="408"/>
        <end position="554"/>
    </location>
</feature>
<evidence type="ECO:0000256" key="4">
    <source>
        <dbReference type="ARBA" id="ARBA00022989"/>
    </source>
</evidence>
<dbReference type="PRINTS" id="PR00249">
    <property type="entry name" value="GPCRSECRETIN"/>
</dbReference>
<dbReference type="GO" id="GO:0007189">
    <property type="term" value="P:adenylate cyclase-activating G protein-coupled receptor signaling pathway"/>
    <property type="evidence" value="ECO:0007669"/>
    <property type="project" value="TreeGrafter"/>
</dbReference>
<sequence length="872" mass="97413">RFNGTVQVRITIHQTDTIKIQLTDGFKQLHGFECLNVSGPRDDGQIVDFKVDLSVIFLTDRLAKIIADLEPTVGKIAVETSGLVSIQYPRDTVKFSSTPTLNCRFEEKTNGSWNWNLLKGNKTFDLNTGSSITVSLPNETPHNCTTVQIIRLSGNWAGIYKCGFSKGSIVHAATAELKVALLPDKITMTIDPLTVECQDGVPPVTVTATIDNSTEQYTVTWSYQNNLQTPNLQTQPVPPAGIAYTTEIIINCSPSSSPHVVIVSFTNQMDEIKKASITIPVIYAHDKNQACPEDNNVWPKTPKGVTVTIRKCEVNRVGYKERTCKGPEWMEVLDNCVNEELNKVVNAAASCTIYLIQKHKCIFIFQTFLDAASNMLNNTWKAVNKTLEYDMSSKYLTSIEGLVNNIKMNTSDGNDTPNIQLKLCNVQNGTSCNDIVFGVEVKLALSSGIVKTVGVKNLAEKLNNSKFSDYKFPSIVVSATLQNSNDSKIDIKLDFPINQSMTQDSNILCVFWNTTLNEWSEEGCKWKKGVNNRSHCECTHLTSFSVLMSKIPVTLLFLDEITYVGLGVSICSLIIFLIIEALVWSAVVKSNLSHFRHTALVNISLCLLLADCSFLASCFPSIKTSTWCLVLTVTKQYFFLAMFCWMLCLSIMLLHQLIFIFHPLRKRVYLLLSTILGYICPTVIVSATYVYYKYTGKPYHNTETCWLTYEGPLKGSIHAFLLPVGTIILMNLFSMGVVIMTLLKSTVSDGSKADEKEAAKSIMKVMVFLTPVFGVTWVLGFFVLLIDINKPMGVLMNYAFTIINSFQGLFILLTGCFAEKRVKDEVLKLFLAGVSSDLFPPAFVVFLFKWCWRASRRHSFLWSKKYPNAPGQ</sequence>
<name>A0A060X218_ONCMY</name>
<feature type="non-terminal residue" evidence="11">
    <location>
        <position position="1"/>
    </location>
</feature>
<evidence type="ECO:0000313" key="12">
    <source>
        <dbReference type="Proteomes" id="UP000193380"/>
    </source>
</evidence>
<dbReference type="Pfam" id="PF01825">
    <property type="entry name" value="GPS"/>
    <property type="match status" value="1"/>
</dbReference>
<dbReference type="InterPro" id="IPR000832">
    <property type="entry name" value="GPCR_2_secretin-like"/>
</dbReference>
<dbReference type="Pfam" id="PF00002">
    <property type="entry name" value="7tm_2"/>
    <property type="match status" value="1"/>
</dbReference>
<keyword evidence="5 8" id="KW-0472">Membrane</keyword>
<keyword evidence="6" id="KW-1015">Disulfide bond</keyword>
<evidence type="ECO:0008006" key="13">
    <source>
        <dbReference type="Google" id="ProtNLM"/>
    </source>
</evidence>
<feature type="transmembrane region" description="Helical" evidence="8">
    <location>
        <begin position="563"/>
        <end position="587"/>
    </location>
</feature>
<evidence type="ECO:0000256" key="3">
    <source>
        <dbReference type="ARBA" id="ARBA00022692"/>
    </source>
</evidence>
<reference evidence="11 12" key="1">
    <citation type="journal article" date="2014" name="Nat. Commun.">
        <title>The rainbow trout genome provides novel insights into evolution after whole-genome duplication in vertebrates.</title>
        <authorList>
            <person name="Berthelot C."/>
            <person name="Brunet F."/>
            <person name="Chalopin D."/>
            <person name="Juanchich A."/>
            <person name="Bernard M."/>
            <person name="Noel B."/>
            <person name="Bento P."/>
            <person name="Da Silva C."/>
            <person name="Labadie K."/>
            <person name="Alberti A."/>
            <person name="Aury J.M."/>
            <person name="Louis A."/>
            <person name="Dehais P."/>
            <person name="Bardou P."/>
            <person name="Montfort J."/>
            <person name="Klopp C."/>
            <person name="Cabau C."/>
            <person name="Gaspin C."/>
            <person name="Thorgaard G.H."/>
            <person name="Boussaha M."/>
            <person name="Quillet E."/>
            <person name="Guyomard R."/>
            <person name="Galiana D."/>
            <person name="Bobe J."/>
            <person name="Volff J.N."/>
            <person name="Genet C."/>
            <person name="Wincker P."/>
            <person name="Jaillon O."/>
            <person name="Roest Crollius H."/>
            <person name="Guiguen Y."/>
        </authorList>
    </citation>
    <scope>NUCLEOTIDE SEQUENCE [LARGE SCALE GENOMIC DNA]</scope>
</reference>
<dbReference type="InterPro" id="IPR000203">
    <property type="entry name" value="GPS"/>
</dbReference>
<feature type="transmembrane region" description="Helical" evidence="8">
    <location>
        <begin position="717"/>
        <end position="743"/>
    </location>
</feature>
<dbReference type="SMART" id="SM00303">
    <property type="entry name" value="GPS"/>
    <property type="match status" value="1"/>
</dbReference>
<dbReference type="Proteomes" id="UP000193380">
    <property type="component" value="Chromosome 8"/>
</dbReference>
<dbReference type="Gene3D" id="2.60.220.50">
    <property type="match status" value="1"/>
</dbReference>
<dbReference type="GO" id="GO:0007166">
    <property type="term" value="P:cell surface receptor signaling pathway"/>
    <property type="evidence" value="ECO:0007669"/>
    <property type="project" value="InterPro"/>
</dbReference>
<proteinExistence type="inferred from homology"/>
<comment type="similarity">
    <text evidence="2">Belongs to the G-protein coupled receptor 2 family. Adhesion G-protein coupled receptor (ADGR) subfamily.</text>
</comment>
<gene>
    <name evidence="11" type="ORF">GSONMT00019384001</name>
</gene>
<accession>A0A060X218</accession>
<evidence type="ECO:0000259" key="9">
    <source>
        <dbReference type="PROSITE" id="PS50221"/>
    </source>
</evidence>
<dbReference type="PROSITE" id="PS50221">
    <property type="entry name" value="GAIN_B"/>
    <property type="match status" value="1"/>
</dbReference>
<evidence type="ECO:0000256" key="5">
    <source>
        <dbReference type="ARBA" id="ARBA00023136"/>
    </source>
</evidence>
<protein>
    <recommendedName>
        <fullName evidence="13">G-protein coupled receptors family 2 profile 2 domain-containing protein</fullName>
    </recommendedName>
</protein>
<dbReference type="AlphaFoldDB" id="A0A060X218"/>
<feature type="domain" description="G-protein coupled receptors family 2 profile 2" evidence="10">
    <location>
        <begin position="558"/>
        <end position="819"/>
    </location>
</feature>
<dbReference type="PANTHER" id="PTHR45813:SF2">
    <property type="entry name" value="ADHESION G-PROTEIN COUPLED RECEPTOR F3"/>
    <property type="match status" value="1"/>
</dbReference>
<feature type="transmembrane region" description="Helical" evidence="8">
    <location>
        <begin position="829"/>
        <end position="848"/>
    </location>
</feature>
<dbReference type="PaxDb" id="8022-A0A060X218"/>
<evidence type="ECO:0000313" key="11">
    <source>
        <dbReference type="EMBL" id="CDQ71369.1"/>
    </source>
</evidence>